<reference evidence="1 2" key="1">
    <citation type="submission" date="2017-09" db="EMBL/GenBank/DDBJ databases">
        <authorList>
            <person name="Ehlers B."/>
            <person name="Leendertz F.H."/>
        </authorList>
    </citation>
    <scope>NUCLEOTIDE SEQUENCE [LARGE SCALE GENOMIC DNA]</scope>
    <source>
        <strain evidence="1 2">DSM 18289</strain>
    </source>
</reference>
<accession>A0A285PD93</accession>
<gene>
    <name evidence="1" type="ORF">SAMN06265368_2772</name>
</gene>
<dbReference type="AlphaFoldDB" id="A0A285PD93"/>
<dbReference type="Proteomes" id="UP000219439">
    <property type="component" value="Unassembled WGS sequence"/>
</dbReference>
<keyword evidence="2" id="KW-1185">Reference proteome</keyword>
<dbReference type="EMBL" id="OBEL01000002">
    <property type="protein sequence ID" value="SNZ19682.1"/>
    <property type="molecule type" value="Genomic_DNA"/>
</dbReference>
<proteinExistence type="predicted"/>
<dbReference type="OrthoDB" id="2065010at2"/>
<organism evidence="1 2">
    <name type="scientific">Cohaesibacter gelatinilyticus</name>
    <dbReference type="NCBI Taxonomy" id="372072"/>
    <lineage>
        <taxon>Bacteria</taxon>
        <taxon>Pseudomonadati</taxon>
        <taxon>Pseudomonadota</taxon>
        <taxon>Alphaproteobacteria</taxon>
        <taxon>Hyphomicrobiales</taxon>
        <taxon>Cohaesibacteraceae</taxon>
    </lineage>
</organism>
<dbReference type="RefSeq" id="WP_097154084.1">
    <property type="nucleotide sequence ID" value="NZ_OBEL01000002.1"/>
</dbReference>
<sequence length="106" mass="12054">MSTMKIWDLHMTYDGPITDEFMAGTKQLAESIAEEPGIVWKIWTAEEGTNHFGSTYLFRSLAHLETYKAMHLKRLQDFGITVTTDHVFDIMEDVSKINNAPLAECA</sequence>
<evidence type="ECO:0000313" key="1">
    <source>
        <dbReference type="EMBL" id="SNZ19682.1"/>
    </source>
</evidence>
<evidence type="ECO:0000313" key="2">
    <source>
        <dbReference type="Proteomes" id="UP000219439"/>
    </source>
</evidence>
<name>A0A285PD93_9HYPH</name>
<dbReference type="PANTHER" id="PTHR39169">
    <property type="match status" value="1"/>
</dbReference>
<dbReference type="InterPro" id="IPR011008">
    <property type="entry name" value="Dimeric_a/b-barrel"/>
</dbReference>
<dbReference type="InterPro" id="IPR014910">
    <property type="entry name" value="YdhR"/>
</dbReference>
<dbReference type="SUPFAM" id="SSF54909">
    <property type="entry name" value="Dimeric alpha+beta barrel"/>
    <property type="match status" value="1"/>
</dbReference>
<dbReference type="Pfam" id="PF08803">
    <property type="entry name" value="ydhR"/>
    <property type="match status" value="1"/>
</dbReference>
<dbReference type="NCBIfam" id="NF008333">
    <property type="entry name" value="PRK11118.1"/>
    <property type="match status" value="1"/>
</dbReference>
<protein>
    <submittedName>
        <fullName evidence="1">Putative mono-oxygenase ydhR</fullName>
    </submittedName>
</protein>
<dbReference type="Gene3D" id="3.30.70.100">
    <property type="match status" value="1"/>
</dbReference>
<dbReference type="PANTHER" id="PTHR39169:SF1">
    <property type="entry name" value="MONOOXYGENASE YDHR-RELATED"/>
    <property type="match status" value="1"/>
</dbReference>